<accession>A0A6J7X659</accession>
<proteinExistence type="predicted"/>
<organism evidence="1">
    <name type="scientific">uncultured Caudovirales phage</name>
    <dbReference type="NCBI Taxonomy" id="2100421"/>
    <lineage>
        <taxon>Viruses</taxon>
        <taxon>Duplodnaviria</taxon>
        <taxon>Heunggongvirae</taxon>
        <taxon>Uroviricota</taxon>
        <taxon>Caudoviricetes</taxon>
        <taxon>Peduoviridae</taxon>
        <taxon>Maltschvirus</taxon>
        <taxon>Maltschvirus maltsch</taxon>
    </lineage>
</organism>
<dbReference type="EMBL" id="LR798354">
    <property type="protein sequence ID" value="CAB5226088.1"/>
    <property type="molecule type" value="Genomic_DNA"/>
</dbReference>
<protein>
    <submittedName>
        <fullName evidence="1">Uncharacterized protein</fullName>
    </submittedName>
</protein>
<reference evidence="1" key="1">
    <citation type="submission" date="2020-05" db="EMBL/GenBank/DDBJ databases">
        <authorList>
            <person name="Chiriac C."/>
            <person name="Salcher M."/>
            <person name="Ghai R."/>
            <person name="Kavagutti S V."/>
        </authorList>
    </citation>
    <scope>NUCLEOTIDE SEQUENCE</scope>
</reference>
<evidence type="ECO:0000313" key="1">
    <source>
        <dbReference type="EMBL" id="CAB5226088.1"/>
    </source>
</evidence>
<name>A0A6J7X659_9CAUD</name>
<gene>
    <name evidence="1" type="ORF">UFOVP756_44</name>
</gene>
<sequence length="126" mass="14339">MAIVTVASLKQAGYQISSLKEETQVQLAEANIIEAYFPTTETFTTGETVALLHALTYSLLLKRKTVSTRYGSSEKTSQYTISADENQIKQEIRTYCRARLENYLNSLDVEFEPIDLLEIYTKLFLI</sequence>